<dbReference type="Pfam" id="PF12833">
    <property type="entry name" value="HTH_18"/>
    <property type="match status" value="1"/>
</dbReference>
<dbReference type="AlphaFoldDB" id="A0A1P8Q5S9"/>
<evidence type="ECO:0000256" key="2">
    <source>
        <dbReference type="ARBA" id="ARBA00023125"/>
    </source>
</evidence>
<protein>
    <recommendedName>
        <fullName evidence="4">HTH araC/xylS-type domain-containing protein</fullName>
    </recommendedName>
</protein>
<dbReference type="KEGG" id="lalw:BTM29_12055"/>
<reference evidence="6" key="1">
    <citation type="submission" date="2016-12" db="EMBL/GenBank/DDBJ databases">
        <authorList>
            <person name="Jung M.Y."/>
            <person name="Lee S.H."/>
        </authorList>
    </citation>
    <scope>NUCLEOTIDE SEQUENCE [LARGE SCALE GENOMIC DNA]</scope>
    <source>
        <strain evidence="6">WiKim39</strain>
    </source>
</reference>
<dbReference type="GO" id="GO:0043565">
    <property type="term" value="F:sequence-specific DNA binding"/>
    <property type="evidence" value="ECO:0007669"/>
    <property type="project" value="InterPro"/>
</dbReference>
<sequence length="274" mass="32319">MQIRKEESDGEPFKYYVHKGRGINVSPHWHQGIEINYLISDDDLEFRENGKTTHYHQGDMWVTNSRVVHEAHLVSEDRWLELGLIIDYGFLKKIYPQISEHKFVVNNITNLSHPNDYRKLQEYLRELYQLTIIPEKTIELKMTGIVYLILAILIQDFTKRVPRIDESANENLVDSVTVQINNRFREPITGLKLAKEFNTSLTTLNRQFNKNISMSVGKYITMIRLLNAQKKLLNGNQTVEYIAIDCGFSNSKTFINSFKNWKHVTPFRYRKMYK</sequence>
<gene>
    <name evidence="5" type="ORF">BTM29_12055</name>
</gene>
<dbReference type="EMBL" id="CP019323">
    <property type="protein sequence ID" value="APX73234.1"/>
    <property type="molecule type" value="Genomic_DNA"/>
</dbReference>
<dbReference type="PANTHER" id="PTHR43280">
    <property type="entry name" value="ARAC-FAMILY TRANSCRIPTIONAL REGULATOR"/>
    <property type="match status" value="1"/>
</dbReference>
<accession>A0A1P8Q5S9</accession>
<dbReference type="InterPro" id="IPR009057">
    <property type="entry name" value="Homeodomain-like_sf"/>
</dbReference>
<dbReference type="SMART" id="SM00342">
    <property type="entry name" value="HTH_ARAC"/>
    <property type="match status" value="1"/>
</dbReference>
<evidence type="ECO:0000259" key="4">
    <source>
        <dbReference type="PROSITE" id="PS01124"/>
    </source>
</evidence>
<dbReference type="InterPro" id="IPR037923">
    <property type="entry name" value="HTH-like"/>
</dbReference>
<dbReference type="SUPFAM" id="SSF51215">
    <property type="entry name" value="Regulatory protein AraC"/>
    <property type="match status" value="1"/>
</dbReference>
<dbReference type="Gene3D" id="1.10.10.60">
    <property type="entry name" value="Homeodomain-like"/>
    <property type="match status" value="1"/>
</dbReference>
<dbReference type="InterPro" id="IPR014710">
    <property type="entry name" value="RmlC-like_jellyroll"/>
</dbReference>
<evidence type="ECO:0000256" key="1">
    <source>
        <dbReference type="ARBA" id="ARBA00023015"/>
    </source>
</evidence>
<keyword evidence="2" id="KW-0238">DNA-binding</keyword>
<dbReference type="Gene3D" id="2.60.120.10">
    <property type="entry name" value="Jelly Rolls"/>
    <property type="match status" value="1"/>
</dbReference>
<dbReference type="InterPro" id="IPR018060">
    <property type="entry name" value="HTH_AraC"/>
</dbReference>
<dbReference type="PROSITE" id="PS01124">
    <property type="entry name" value="HTH_ARAC_FAMILY_2"/>
    <property type="match status" value="1"/>
</dbReference>
<dbReference type="SUPFAM" id="SSF46689">
    <property type="entry name" value="Homeodomain-like"/>
    <property type="match status" value="1"/>
</dbReference>
<evidence type="ECO:0000256" key="3">
    <source>
        <dbReference type="ARBA" id="ARBA00023163"/>
    </source>
</evidence>
<dbReference type="GO" id="GO:0003700">
    <property type="term" value="F:DNA-binding transcription factor activity"/>
    <property type="evidence" value="ECO:0007669"/>
    <property type="project" value="InterPro"/>
</dbReference>
<evidence type="ECO:0000313" key="6">
    <source>
        <dbReference type="Proteomes" id="UP000187499"/>
    </source>
</evidence>
<keyword evidence="3" id="KW-0804">Transcription</keyword>
<dbReference type="Proteomes" id="UP000187499">
    <property type="component" value="Chromosome"/>
</dbReference>
<keyword evidence="6" id="KW-1185">Reference proteome</keyword>
<dbReference type="PANTHER" id="PTHR43280:SF34">
    <property type="entry name" value="ARAC-FAMILY TRANSCRIPTIONAL REGULATOR"/>
    <property type="match status" value="1"/>
</dbReference>
<dbReference type="STRING" id="1847728.BTM29_12055"/>
<name>A0A1P8Q5S9_9LACO</name>
<proteinExistence type="predicted"/>
<evidence type="ECO:0000313" key="5">
    <source>
        <dbReference type="EMBL" id="APX73234.1"/>
    </source>
</evidence>
<organism evidence="5 6">
    <name type="scientific">Companilactobacillus allii</name>
    <dbReference type="NCBI Taxonomy" id="1847728"/>
    <lineage>
        <taxon>Bacteria</taxon>
        <taxon>Bacillati</taxon>
        <taxon>Bacillota</taxon>
        <taxon>Bacilli</taxon>
        <taxon>Lactobacillales</taxon>
        <taxon>Lactobacillaceae</taxon>
        <taxon>Companilactobacillus</taxon>
    </lineage>
</organism>
<keyword evidence="1" id="KW-0805">Transcription regulation</keyword>
<feature type="domain" description="HTH araC/xylS-type" evidence="4">
    <location>
        <begin position="174"/>
        <end position="272"/>
    </location>
</feature>